<dbReference type="EMBL" id="JABBWD010000079">
    <property type="protein sequence ID" value="KAG1768456.1"/>
    <property type="molecule type" value="Genomic_DNA"/>
</dbReference>
<dbReference type="AlphaFoldDB" id="A0A9P7CXN9"/>
<reference evidence="3" key="1">
    <citation type="journal article" date="2020" name="New Phytol.">
        <title>Comparative genomics reveals dynamic genome evolution in host specialist ectomycorrhizal fungi.</title>
        <authorList>
            <person name="Lofgren L.A."/>
            <person name="Nguyen N.H."/>
            <person name="Vilgalys R."/>
            <person name="Ruytinx J."/>
            <person name="Liao H.L."/>
            <person name="Branco S."/>
            <person name="Kuo A."/>
            <person name="LaButti K."/>
            <person name="Lipzen A."/>
            <person name="Andreopoulos W."/>
            <person name="Pangilinan J."/>
            <person name="Riley R."/>
            <person name="Hundley H."/>
            <person name="Na H."/>
            <person name="Barry K."/>
            <person name="Grigoriev I.V."/>
            <person name="Stajich J.E."/>
            <person name="Kennedy P.G."/>
        </authorList>
    </citation>
    <scope>NUCLEOTIDE SEQUENCE</scope>
    <source>
        <strain evidence="3">DOB743</strain>
    </source>
</reference>
<gene>
    <name evidence="3" type="ORF">EV702DRAFT_1144759</name>
</gene>
<dbReference type="SUPFAM" id="SSF52047">
    <property type="entry name" value="RNI-like"/>
    <property type="match status" value="1"/>
</dbReference>
<organism evidence="3 4">
    <name type="scientific">Suillus placidus</name>
    <dbReference type="NCBI Taxonomy" id="48579"/>
    <lineage>
        <taxon>Eukaryota</taxon>
        <taxon>Fungi</taxon>
        <taxon>Dikarya</taxon>
        <taxon>Basidiomycota</taxon>
        <taxon>Agaricomycotina</taxon>
        <taxon>Agaricomycetes</taxon>
        <taxon>Agaricomycetidae</taxon>
        <taxon>Boletales</taxon>
        <taxon>Suillineae</taxon>
        <taxon>Suillaceae</taxon>
        <taxon>Suillus</taxon>
    </lineage>
</organism>
<name>A0A9P7CXN9_9AGAM</name>
<dbReference type="Pfam" id="PF12937">
    <property type="entry name" value="F-box-like"/>
    <property type="match status" value="1"/>
</dbReference>
<feature type="compositionally biased region" description="Acidic residues" evidence="1">
    <location>
        <begin position="592"/>
        <end position="611"/>
    </location>
</feature>
<dbReference type="OrthoDB" id="3181669at2759"/>
<accession>A0A9P7CXN9</accession>
<evidence type="ECO:0000256" key="1">
    <source>
        <dbReference type="SAM" id="MobiDB-lite"/>
    </source>
</evidence>
<dbReference type="InterPro" id="IPR001810">
    <property type="entry name" value="F-box_dom"/>
</dbReference>
<dbReference type="Gene3D" id="3.80.10.10">
    <property type="entry name" value="Ribonuclease Inhibitor"/>
    <property type="match status" value="1"/>
</dbReference>
<keyword evidence="4" id="KW-1185">Reference proteome</keyword>
<proteinExistence type="predicted"/>
<comment type="caution">
    <text evidence="3">The sequence shown here is derived from an EMBL/GenBank/DDBJ whole genome shotgun (WGS) entry which is preliminary data.</text>
</comment>
<dbReference type="InterPro" id="IPR032675">
    <property type="entry name" value="LRR_dom_sf"/>
</dbReference>
<feature type="region of interest" description="Disordered" evidence="1">
    <location>
        <begin position="592"/>
        <end position="624"/>
    </location>
</feature>
<evidence type="ECO:0000313" key="4">
    <source>
        <dbReference type="Proteomes" id="UP000714275"/>
    </source>
</evidence>
<evidence type="ECO:0000313" key="3">
    <source>
        <dbReference type="EMBL" id="KAG1768456.1"/>
    </source>
</evidence>
<evidence type="ECO:0000259" key="2">
    <source>
        <dbReference type="Pfam" id="PF12937"/>
    </source>
</evidence>
<dbReference type="Proteomes" id="UP000714275">
    <property type="component" value="Unassembled WGS sequence"/>
</dbReference>
<sequence length="624" mass="70204">MTLFYPEVTEWSKSLTRDITFSCPEITTDIPALTSKAQTEIDDELAALKEIMRSLQTRRNSLSPISSIPPEILGAIFVHHVQQTQLLHAPETPTVLSWLNIGHVCRHWREVALGTPELWATPFLRSSQATEEMLMRSKMAPLKLKTGRRFRMDCAQEMLMHIERLQEVSIPYFLDDDRGTTHRFITKLLEKISSCSAPKLQSLSLDKWFEQTPRIAIPASFPTPNLRNLQIRHCDLSWTSSVLTGLTVLNIKKLSPECLPTLDELITALHRMPALHTLELEEALPILPFQTTSLPRAPRAMSVRLPHLKHLRLAAKLLEVANVLAHIELQESTTSEVRLECRACLENQNQTWNLSLPIISRALEGCFKASPDRSRQVPRSMQLSCSSGSIHLHCSVVRNPSSWAGSKSGTCLDPNLSAECSVALQFDVLGNMNMRGTILSDLQRVVPLGSIEAMYFHFSFPCWNGFWTDVLGRGATHHLAYMHLRGSRQVLEELLKSMRSQKHSVSQHVGESSQQGPIFAPALSHLVLHGLEFGSSILNWIRTSDLLDVLIDRANEDLGLDHLEFISSTSIFDCDVKLLREVVADVSWVECESSDDDSDYDDSYDSDDDPIDYNSHSSDHGYSS</sequence>
<protein>
    <recommendedName>
        <fullName evidence="2">F-box domain-containing protein</fullName>
    </recommendedName>
</protein>
<feature type="domain" description="F-box" evidence="2">
    <location>
        <begin position="65"/>
        <end position="125"/>
    </location>
</feature>
<dbReference type="Gene3D" id="1.20.1280.50">
    <property type="match status" value="1"/>
</dbReference>
<feature type="compositionally biased region" description="Polar residues" evidence="1">
    <location>
        <begin position="614"/>
        <end position="624"/>
    </location>
</feature>